<sequence length="371" mass="41235">MAGLMDPLTEDQFALLDIVWTVFHERDRFPGFFYVDHMMREQERDATQTLMSFPAVGQHLVAYGYRAVHWMSIGAMPDPNGPVQVTAAGLYHLHNQSDALRRDDGLVQGLLAFMSQITAQRQKINNNPFEMPNVDVDLRTVDALLGRDEEFFERLALIAQKEWPGLNYNTHSFTGSMGQLYKADFVRLDDYLAAVSAALTRPEPPPAAMTVTDPRSLARALGHLDVTCELVLHRAVVPRPSLERSSTLVLGVDDQEGYNYGLAVLADLLRDFDVPGSKPSQGHNRLPGWLAGELRGIDQDAVVQAVQLLDQVRIVRNNAIHPNSSPDLEAAHRALGLPWPVRDHAAAWDSVRGNVEKAVNVLQETIQAARP</sequence>
<gene>
    <name evidence="1" type="ORF">ITX44_19870</name>
</gene>
<dbReference type="RefSeq" id="WP_205358638.1">
    <property type="nucleotide sequence ID" value="NZ_JADKYB010000010.1"/>
</dbReference>
<name>A0ABS2TUL4_9ACTN</name>
<reference evidence="1 2" key="1">
    <citation type="submission" date="2021-01" db="EMBL/GenBank/DDBJ databases">
        <title>Streptomyces acididurans sp. nov., isolated from a peat swamp forest soil.</title>
        <authorList>
            <person name="Chantavorakit T."/>
            <person name="Duangmal K."/>
        </authorList>
    </citation>
    <scope>NUCLEOTIDE SEQUENCE [LARGE SCALE GENOMIC DNA]</scope>
    <source>
        <strain evidence="1 2">KK5PA1</strain>
    </source>
</reference>
<keyword evidence="2" id="KW-1185">Reference proteome</keyword>
<dbReference type="EMBL" id="JADKYB010000010">
    <property type="protein sequence ID" value="MBM9506772.1"/>
    <property type="molecule type" value="Genomic_DNA"/>
</dbReference>
<proteinExistence type="predicted"/>
<organism evidence="1 2">
    <name type="scientific">Actinacidiphila acididurans</name>
    <dbReference type="NCBI Taxonomy" id="2784346"/>
    <lineage>
        <taxon>Bacteria</taxon>
        <taxon>Bacillati</taxon>
        <taxon>Actinomycetota</taxon>
        <taxon>Actinomycetes</taxon>
        <taxon>Kitasatosporales</taxon>
        <taxon>Streptomycetaceae</taxon>
        <taxon>Actinacidiphila</taxon>
    </lineage>
</organism>
<evidence type="ECO:0000313" key="1">
    <source>
        <dbReference type="EMBL" id="MBM9506772.1"/>
    </source>
</evidence>
<protein>
    <recommendedName>
        <fullName evidence="3">HEPN AbiU2-like domain-containing protein</fullName>
    </recommendedName>
</protein>
<comment type="caution">
    <text evidence="1">The sequence shown here is derived from an EMBL/GenBank/DDBJ whole genome shotgun (WGS) entry which is preliminary data.</text>
</comment>
<evidence type="ECO:0000313" key="2">
    <source>
        <dbReference type="Proteomes" id="UP000749040"/>
    </source>
</evidence>
<dbReference type="Proteomes" id="UP000749040">
    <property type="component" value="Unassembled WGS sequence"/>
</dbReference>
<accession>A0ABS2TUL4</accession>
<evidence type="ECO:0008006" key="3">
    <source>
        <dbReference type="Google" id="ProtNLM"/>
    </source>
</evidence>